<organism evidence="3 4">
    <name type="scientific">Aduncisulcus paluster</name>
    <dbReference type="NCBI Taxonomy" id="2918883"/>
    <lineage>
        <taxon>Eukaryota</taxon>
        <taxon>Metamonada</taxon>
        <taxon>Carpediemonas-like organisms</taxon>
        <taxon>Aduncisulcus</taxon>
    </lineage>
</organism>
<evidence type="ECO:0000256" key="2">
    <source>
        <dbReference type="SAM" id="Phobius"/>
    </source>
</evidence>
<feature type="transmembrane region" description="Helical" evidence="2">
    <location>
        <begin position="632"/>
        <end position="650"/>
    </location>
</feature>
<evidence type="ECO:0000256" key="1">
    <source>
        <dbReference type="SAM" id="MobiDB-lite"/>
    </source>
</evidence>
<reference evidence="3" key="1">
    <citation type="submission" date="2022-03" db="EMBL/GenBank/DDBJ databases">
        <title>Draft genome sequence of Aduncisulcus paluster, a free-living microaerophilic Fornicata.</title>
        <authorList>
            <person name="Yuyama I."/>
            <person name="Kume K."/>
            <person name="Tamura T."/>
            <person name="Inagaki Y."/>
            <person name="Hashimoto T."/>
        </authorList>
    </citation>
    <scope>NUCLEOTIDE SEQUENCE</scope>
    <source>
        <strain evidence="3">NY0171</strain>
    </source>
</reference>
<comment type="caution">
    <text evidence="3">The sequence shown here is derived from an EMBL/GenBank/DDBJ whole genome shotgun (WGS) entry which is preliminary data.</text>
</comment>
<keyword evidence="2" id="KW-0812">Transmembrane</keyword>
<feature type="transmembrane region" description="Helical" evidence="2">
    <location>
        <begin position="1277"/>
        <end position="1298"/>
    </location>
</feature>
<feature type="transmembrane region" description="Helical" evidence="2">
    <location>
        <begin position="885"/>
        <end position="910"/>
    </location>
</feature>
<keyword evidence="2" id="KW-0472">Membrane</keyword>
<keyword evidence="2" id="KW-1133">Transmembrane helix</keyword>
<dbReference type="Proteomes" id="UP001057375">
    <property type="component" value="Unassembled WGS sequence"/>
</dbReference>
<proteinExistence type="predicted"/>
<gene>
    <name evidence="3" type="ORF">ADUPG1_006531</name>
</gene>
<dbReference type="EMBL" id="BQXS01009975">
    <property type="protein sequence ID" value="GKT32354.1"/>
    <property type="molecule type" value="Genomic_DNA"/>
</dbReference>
<feature type="region of interest" description="Disordered" evidence="1">
    <location>
        <begin position="150"/>
        <end position="173"/>
    </location>
</feature>
<feature type="compositionally biased region" description="Polar residues" evidence="1">
    <location>
        <begin position="123"/>
        <end position="134"/>
    </location>
</feature>
<accession>A0ABQ5KM11</accession>
<protein>
    <submittedName>
        <fullName evidence="3">Uncharacterized protein</fullName>
    </submittedName>
</protein>
<evidence type="ECO:0000313" key="3">
    <source>
        <dbReference type="EMBL" id="GKT32354.1"/>
    </source>
</evidence>
<feature type="region of interest" description="Disordered" evidence="1">
    <location>
        <begin position="107"/>
        <end position="134"/>
    </location>
</feature>
<keyword evidence="4" id="KW-1185">Reference proteome</keyword>
<feature type="compositionally biased region" description="Basic and acidic residues" evidence="1">
    <location>
        <begin position="409"/>
        <end position="420"/>
    </location>
</feature>
<feature type="compositionally biased region" description="Basic and acidic residues" evidence="1">
    <location>
        <begin position="362"/>
        <end position="374"/>
    </location>
</feature>
<feature type="compositionally biased region" description="Basic and acidic residues" evidence="1">
    <location>
        <begin position="428"/>
        <end position="440"/>
    </location>
</feature>
<evidence type="ECO:0000313" key="4">
    <source>
        <dbReference type="Proteomes" id="UP001057375"/>
    </source>
</evidence>
<name>A0ABQ5KM11_9EUKA</name>
<sequence>MKMKERSIQQPLLACRKIERCIRVFDHADMGDSALKRAALEALEAPIFKNIRQVELSIRYLSEQIRKGIDHELVIFRANPIGLIPSLYGEFPSFEVTNVEFPNLEEKKQKEKKRRAKQREIKGSNQDINHPTLSQVSKIEMSDIRVDLEEERKEPDLITPSKAGSNNEQESHQEELLLHLPPLAAISLAPPVLGFHSIPPHSSARASLPIKKSPKGEQENYVHQILTSGSLSSLVKTGMILCEYAQCAFPYCYKPLWTLCSFVNAFSPHLCNYALKLLSKYSRVYRAPLDVRFLIYSLSKRAGESNSSGSDDKRETFNKLHRKKIHTRAITESEVAVSAVCEIWDEVKKIQDKLRRARRRYEKSGTHGTERDSVEVEESDEEVFDNENDIIVRGMQYVDKSLTQMSKQKGSEMKKIQDKLRRARRRYEKSGTHGTERDSVEVEESDEEVFDNENDIIVRGMQYVDKSLTQMSKQKGSEMLSRKKSMIETFARHQKDVLFNRLIGISPQKDGTYKIHLKTMNTIIKSTQKFYDASIASDVAFSELLENSDAQCVREYANFLLDIRGAMTDTTREYLDMAEEIERTHNAGVGIEGLVLVNIEKKQEEDSTLVRSLNGHKQSFGGSMKDVRNIRIFGLLFSFVWLLLFLWGVSKCNNVMNTFNDNMNDIHSLFLLSRHASALGSSIVEFIHYEEHEPYFLYMEANIVDVGVEMISNNLSHDYSNVDLYRDYCNMVGCILDGNCDIVDDFVEPEFTTLDNRINSTDIVDVLRTKTTTNVTGYNREITYANLLEEVSNNMKKVAICYSDTLWEHFHPDSTEIYEDDDFDPPHVLSFLKESPYVTHGCSLSGVDFILNDVQRLFALSSELLVEYSNVQSIPITLLAAELRVMLFDLIASTASCLIVINIMFFTVVAKPIISQYTFFAIPVHISPEIIAKRVLSAKDSLRKHKEREGKKKPKRKAVVGFQVAEDSDIEARDHTVSASDVSFSEKAGTVQPIQAFKKGDVPILSSFDVEDESSDSDALTNSTNRITDIKFRWPVGSLLKTLFYGVFWAILFSILCFGLYFSVDFYAGRTVKELARFSLDPGAFIEYGMFALLYSYDSESFGLDPTSINELQQSLESMSSMIDVMMNLYELGTSGEQQSTLEELLTMKGGNSSSVDIEALRKAFSYDSLWDADKGDQLKILSEPSECIRTDPDRNCPPQQFQAFISFGLRNTINYYLDSFESLITNIVGDPTMSYNSELLELCRFLIKRDLIWGIEVIQGLQKDDLKHLIHVGSRFILSFLDISIIFMLMFYFLYFWHISTKIRKMIHQRELLLATA</sequence>
<feature type="region of interest" description="Disordered" evidence="1">
    <location>
        <begin position="404"/>
        <end position="446"/>
    </location>
</feature>
<feature type="transmembrane region" description="Helical" evidence="2">
    <location>
        <begin position="1043"/>
        <end position="1064"/>
    </location>
</feature>
<feature type="region of interest" description="Disordered" evidence="1">
    <location>
        <begin position="356"/>
        <end position="380"/>
    </location>
</feature>